<accession>A0A1H0RIU3</accession>
<comment type="similarity">
    <text evidence="2">Belongs to the SHMT family.</text>
</comment>
<sequence>MQKKNLLESLAAFDPEIYGMMQEEVQKQRFTLSLLPTSNAVSPFSAFLKGSIFGNGYLDHHAVQSHIRLEKIAEERAAKLFGAEHAIVRISDIAAASRVVFHALCRDGDTVLSFNRRKSEHCSGEHLHFEFISFSIEPDTELIDLKRVRQLAEARKPRLIIYSPVNYPRHIDYKELQSIAESVGAYLWVDIGQNAGSVAAGCSPSPVPYADVVTFPTGDSLRGPQSAVILTKAKLAELMDKTVLDTGHSMVKKNVLAALGTTFLEAGSEAFKAYCQQVMRNAQAFEKGLREAGVQTLCGDTETHLILARLPEGMDAHVMAEKLDEAGFLVKSDLMLTADEGCTFPILRLSVLDPTTRALKETALQTVGRVIGELMLSAGEDAALQKARTQVRALLLDKPLFSDEWLPANIHLTPGYGQKDLNITQELEAEKKRSQAERMLSFWDS</sequence>
<dbReference type="GO" id="GO:0008168">
    <property type="term" value="F:methyltransferase activity"/>
    <property type="evidence" value="ECO:0007669"/>
    <property type="project" value="UniProtKB-KW"/>
</dbReference>
<proteinExistence type="inferred from homology"/>
<name>A0A1H0RIU3_SELRU</name>
<dbReference type="EMBL" id="FNJQ01000012">
    <property type="protein sequence ID" value="SDP29355.1"/>
    <property type="molecule type" value="Genomic_DNA"/>
</dbReference>
<feature type="domain" description="Serine hydroxymethyltransferase-like" evidence="6">
    <location>
        <begin position="11"/>
        <end position="371"/>
    </location>
</feature>
<evidence type="ECO:0000313" key="8">
    <source>
        <dbReference type="Proteomes" id="UP000182412"/>
    </source>
</evidence>
<reference evidence="7 8" key="1">
    <citation type="submission" date="2016-10" db="EMBL/GenBank/DDBJ databases">
        <authorList>
            <person name="de Groot N.N."/>
        </authorList>
    </citation>
    <scope>NUCLEOTIDE SEQUENCE [LARGE SCALE GENOMIC DNA]</scope>
    <source>
        <strain evidence="7 8">S137</strain>
    </source>
</reference>
<dbReference type="InterPro" id="IPR015421">
    <property type="entry name" value="PyrdxlP-dep_Trfase_major"/>
</dbReference>
<dbReference type="AlphaFoldDB" id="A0A1H0RIU3"/>
<dbReference type="Gene3D" id="3.40.640.10">
    <property type="entry name" value="Type I PLP-dependent aspartate aminotransferase-like (Major domain)"/>
    <property type="match status" value="1"/>
</dbReference>
<dbReference type="InterPro" id="IPR039429">
    <property type="entry name" value="SHMT-like_dom"/>
</dbReference>
<evidence type="ECO:0000256" key="1">
    <source>
        <dbReference type="ARBA" id="ARBA00001933"/>
    </source>
</evidence>
<evidence type="ECO:0000256" key="5">
    <source>
        <dbReference type="ARBA" id="ARBA00022898"/>
    </source>
</evidence>
<evidence type="ECO:0000256" key="3">
    <source>
        <dbReference type="ARBA" id="ARBA00022563"/>
    </source>
</evidence>
<dbReference type="PANTHER" id="PTHR11680:SF35">
    <property type="entry name" value="SERINE HYDROXYMETHYLTRANSFERASE 1"/>
    <property type="match status" value="1"/>
</dbReference>
<protein>
    <submittedName>
        <fullName evidence="7">Glycine hydroxymethyltransferase</fullName>
    </submittedName>
</protein>
<gene>
    <name evidence="7" type="ORF">SAMN05216366_11241</name>
</gene>
<evidence type="ECO:0000256" key="2">
    <source>
        <dbReference type="ARBA" id="ARBA00006376"/>
    </source>
</evidence>
<dbReference type="GO" id="GO:0032259">
    <property type="term" value="P:methylation"/>
    <property type="evidence" value="ECO:0007669"/>
    <property type="project" value="UniProtKB-KW"/>
</dbReference>
<dbReference type="GO" id="GO:0005829">
    <property type="term" value="C:cytosol"/>
    <property type="evidence" value="ECO:0007669"/>
    <property type="project" value="TreeGrafter"/>
</dbReference>
<dbReference type="Pfam" id="PF00464">
    <property type="entry name" value="SHMT"/>
    <property type="match status" value="1"/>
</dbReference>
<dbReference type="GO" id="GO:0019264">
    <property type="term" value="P:glycine biosynthetic process from serine"/>
    <property type="evidence" value="ECO:0007669"/>
    <property type="project" value="TreeGrafter"/>
</dbReference>
<dbReference type="Proteomes" id="UP000182412">
    <property type="component" value="Unassembled WGS sequence"/>
</dbReference>
<keyword evidence="5" id="KW-0663">Pyridoxal phosphate</keyword>
<dbReference type="GO" id="GO:0004372">
    <property type="term" value="F:glycine hydroxymethyltransferase activity"/>
    <property type="evidence" value="ECO:0007669"/>
    <property type="project" value="TreeGrafter"/>
</dbReference>
<comment type="cofactor">
    <cofactor evidence="1">
        <name>pyridoxal 5'-phosphate</name>
        <dbReference type="ChEBI" id="CHEBI:597326"/>
    </cofactor>
</comment>
<dbReference type="SUPFAM" id="SSF53383">
    <property type="entry name" value="PLP-dependent transferases"/>
    <property type="match status" value="1"/>
</dbReference>
<dbReference type="GO" id="GO:0030170">
    <property type="term" value="F:pyridoxal phosphate binding"/>
    <property type="evidence" value="ECO:0007669"/>
    <property type="project" value="TreeGrafter"/>
</dbReference>
<organism evidence="7 8">
    <name type="scientific">Selenomonas ruminantium</name>
    <dbReference type="NCBI Taxonomy" id="971"/>
    <lineage>
        <taxon>Bacteria</taxon>
        <taxon>Bacillati</taxon>
        <taxon>Bacillota</taxon>
        <taxon>Negativicutes</taxon>
        <taxon>Selenomonadales</taxon>
        <taxon>Selenomonadaceae</taxon>
        <taxon>Selenomonas</taxon>
    </lineage>
</organism>
<evidence type="ECO:0000313" key="7">
    <source>
        <dbReference type="EMBL" id="SDP29355.1"/>
    </source>
</evidence>
<dbReference type="RefSeq" id="WP_074572129.1">
    <property type="nucleotide sequence ID" value="NZ_FNJQ01000012.1"/>
</dbReference>
<keyword evidence="7" id="KW-0489">Methyltransferase</keyword>
<keyword evidence="4" id="KW-0028">Amino-acid biosynthesis</keyword>
<dbReference type="PANTHER" id="PTHR11680">
    <property type="entry name" value="SERINE HYDROXYMETHYLTRANSFERASE"/>
    <property type="match status" value="1"/>
</dbReference>
<dbReference type="Gene3D" id="3.90.1150.10">
    <property type="entry name" value="Aspartate Aminotransferase, domain 1"/>
    <property type="match status" value="1"/>
</dbReference>
<keyword evidence="3" id="KW-0554">One-carbon metabolism</keyword>
<dbReference type="GO" id="GO:0006730">
    <property type="term" value="P:one-carbon metabolic process"/>
    <property type="evidence" value="ECO:0007669"/>
    <property type="project" value="UniProtKB-KW"/>
</dbReference>
<dbReference type="InterPro" id="IPR049943">
    <property type="entry name" value="Ser_HO-MeTrfase-like"/>
</dbReference>
<dbReference type="InterPro" id="IPR015424">
    <property type="entry name" value="PyrdxlP-dep_Trfase"/>
</dbReference>
<dbReference type="GO" id="GO:0046653">
    <property type="term" value="P:tetrahydrofolate metabolic process"/>
    <property type="evidence" value="ECO:0007669"/>
    <property type="project" value="TreeGrafter"/>
</dbReference>
<dbReference type="OrthoDB" id="9803846at2"/>
<evidence type="ECO:0000256" key="4">
    <source>
        <dbReference type="ARBA" id="ARBA00022605"/>
    </source>
</evidence>
<evidence type="ECO:0000259" key="6">
    <source>
        <dbReference type="Pfam" id="PF00464"/>
    </source>
</evidence>
<dbReference type="InterPro" id="IPR015422">
    <property type="entry name" value="PyrdxlP-dep_Trfase_small"/>
</dbReference>
<keyword evidence="7" id="KW-0808">Transferase</keyword>